<evidence type="ECO:0000313" key="2">
    <source>
        <dbReference type="EMBL" id="EOR02226.1"/>
    </source>
</evidence>
<dbReference type="Proteomes" id="UP000016203">
    <property type="component" value="Unassembled WGS sequence"/>
</dbReference>
<dbReference type="AlphaFoldDB" id="R9AQ59"/>
<protein>
    <submittedName>
        <fullName evidence="2">Uncharacterized protein</fullName>
    </submittedName>
</protein>
<dbReference type="PATRIC" id="fig|1217699.3.peg.3817"/>
<keyword evidence="1" id="KW-0732">Signal</keyword>
<accession>R9AQ59</accession>
<dbReference type="HOGENOM" id="CLU_101779_0_0_6"/>
<dbReference type="EMBL" id="AQFL01000029">
    <property type="protein sequence ID" value="EOR02226.1"/>
    <property type="molecule type" value="Genomic_DNA"/>
</dbReference>
<gene>
    <name evidence="2" type="ORF">F896_03913</name>
</gene>
<evidence type="ECO:0000256" key="1">
    <source>
        <dbReference type="SAM" id="SignalP"/>
    </source>
</evidence>
<feature type="signal peptide" evidence="1">
    <location>
        <begin position="1"/>
        <end position="29"/>
    </location>
</feature>
<organism evidence="2 3">
    <name type="scientific">Acinetobacter genomosp. 15BJ</name>
    <dbReference type="NCBI Taxonomy" id="106651"/>
    <lineage>
        <taxon>Bacteria</taxon>
        <taxon>Pseudomonadati</taxon>
        <taxon>Pseudomonadota</taxon>
        <taxon>Gammaproteobacteria</taxon>
        <taxon>Moraxellales</taxon>
        <taxon>Moraxellaceae</taxon>
        <taxon>Acinetobacter</taxon>
    </lineage>
</organism>
<dbReference type="RefSeq" id="WP_016165150.1">
    <property type="nucleotide sequence ID" value="NZ_JAKZGC010000026.1"/>
</dbReference>
<name>R9AQ59_9GAMM</name>
<comment type="caution">
    <text evidence="2">The sequence shown here is derived from an EMBL/GenBank/DDBJ whole genome shotgun (WGS) entry which is preliminary data.</text>
</comment>
<feature type="chain" id="PRO_5004480469" evidence="1">
    <location>
        <begin position="30"/>
        <end position="230"/>
    </location>
</feature>
<evidence type="ECO:0000313" key="3">
    <source>
        <dbReference type="Proteomes" id="UP000016203"/>
    </source>
</evidence>
<sequence length="230" mass="27297">MKTMLQQLLKPQSSLIAFSLYALSSLAWSADEYRINYRIERLDSNGVTTIQQYSDKMIRDEHNVWIERLNTQEHAHTEAGEHGHQSFDHAIQWLQKDKPSEMKTKDEAFQRFYILPDEKMRVRLKDVEQEMLGMRSCWRCEYSLIQPDLLMHIPAIQSHAGVQHYQMHQAGQTLNIVWNEKDQIVERYELRRPAQGYSKVFSVHKMKSPISTPWIQTEKYSDRDYSDFSD</sequence>
<proteinExistence type="predicted"/>
<reference evidence="2 3" key="1">
    <citation type="submission" date="2013-03" db="EMBL/GenBank/DDBJ databases">
        <title>The Genome Sequence of Acinetobacter sp. CIP 110321.</title>
        <authorList>
            <consortium name="The Broad Institute Genome Sequencing Platform"/>
            <consortium name="The Broad Institute Genome Sequencing Center for Infectious Disease"/>
            <person name="Cerqueira G."/>
            <person name="Feldgarden M."/>
            <person name="Courvalin P."/>
            <person name="Perichon B."/>
            <person name="Grillot-Courvalin C."/>
            <person name="Clermont D."/>
            <person name="Rocha E."/>
            <person name="Yoon E.-J."/>
            <person name="Nemec A."/>
            <person name="Walker B."/>
            <person name="Young S.K."/>
            <person name="Zeng Q."/>
            <person name="Gargeya S."/>
            <person name="Fitzgerald M."/>
            <person name="Haas B."/>
            <person name="Abouelleil A."/>
            <person name="Alvarado L."/>
            <person name="Arachchi H.M."/>
            <person name="Berlin A.M."/>
            <person name="Chapman S.B."/>
            <person name="Dewar J."/>
            <person name="Goldberg J."/>
            <person name="Griggs A."/>
            <person name="Gujja S."/>
            <person name="Hansen M."/>
            <person name="Howarth C."/>
            <person name="Imamovic A."/>
            <person name="Larimer J."/>
            <person name="McCowan C."/>
            <person name="Murphy C."/>
            <person name="Neiman D."/>
            <person name="Pearson M."/>
            <person name="Priest M."/>
            <person name="Roberts A."/>
            <person name="Saif S."/>
            <person name="Shea T."/>
            <person name="Sisk P."/>
            <person name="Sykes S."/>
            <person name="Wortman J."/>
            <person name="Nusbaum C."/>
            <person name="Birren B."/>
        </authorList>
    </citation>
    <scope>NUCLEOTIDE SEQUENCE [LARGE SCALE GENOMIC DNA]</scope>
    <source>
        <strain evidence="2 3">CIP 110321</strain>
    </source>
</reference>